<sequence length="322" mass="36116">MENKLDVMKLMNDQMKAVVAKQNELVENAFDTSVGLEKTRENYIKERVFWNEGGPVMAKTEEIELEGPLGPFMVRLYYPVLAETLPAIEFIHGGGFMLGNPDTHDRACRVLAEKTGACVASVDYHLSPESRFPTNIKECAQVARYLHEHGEELGIDGDDIAFAGDSGGAFLSLASNLWLRDEEGDNSFVTCLILYYGAYGLTDSMSFRLFGNELDGMRREDYLFYMGMYLNDMETELKSPYFDMLGNDLKTSMPPCYVAAAGLDPLRDDSACLAAILENNGVKSRHEVFDGVLHAFIHHTRMLDAANECIEHSAAFWKERRA</sequence>
<evidence type="ECO:0000313" key="3">
    <source>
        <dbReference type="EMBL" id="MBS6940295.1"/>
    </source>
</evidence>
<dbReference type="Proteomes" id="UP000727506">
    <property type="component" value="Unassembled WGS sequence"/>
</dbReference>
<dbReference type="PANTHER" id="PTHR48081:SF8">
    <property type="entry name" value="ALPHA_BETA HYDROLASE FOLD-3 DOMAIN-CONTAINING PROTEIN-RELATED"/>
    <property type="match status" value="1"/>
</dbReference>
<dbReference type="Gene3D" id="3.40.50.1820">
    <property type="entry name" value="alpha/beta hydrolase"/>
    <property type="match status" value="1"/>
</dbReference>
<evidence type="ECO:0000259" key="2">
    <source>
        <dbReference type="Pfam" id="PF07859"/>
    </source>
</evidence>
<dbReference type="SUPFAM" id="SSF53474">
    <property type="entry name" value="alpha/beta-Hydrolases"/>
    <property type="match status" value="1"/>
</dbReference>
<keyword evidence="1 3" id="KW-0378">Hydrolase</keyword>
<feature type="domain" description="Alpha/beta hydrolase fold-3" evidence="2">
    <location>
        <begin position="90"/>
        <end position="297"/>
    </location>
</feature>
<gene>
    <name evidence="3" type="primary">aes</name>
    <name evidence="3" type="ORF">KH142_02220</name>
</gene>
<dbReference type="PANTHER" id="PTHR48081">
    <property type="entry name" value="AB HYDROLASE SUPERFAMILY PROTEIN C4A8.06C"/>
    <property type="match status" value="1"/>
</dbReference>
<accession>A0A943V027</accession>
<name>A0A943V027_9ACTN</name>
<dbReference type="EC" id="3.1.1.6" evidence="3"/>
<reference evidence="3" key="1">
    <citation type="submission" date="2021-02" db="EMBL/GenBank/DDBJ databases">
        <title>Infant gut strain persistence is associated with maternal origin, phylogeny, and functional potential including surface adhesion and iron acquisition.</title>
        <authorList>
            <person name="Lou Y.C."/>
        </authorList>
    </citation>
    <scope>NUCLEOTIDE SEQUENCE</scope>
    <source>
        <strain evidence="3">L2_039_000G1_dasL2_039_000G1_concoct_11</strain>
    </source>
</reference>
<dbReference type="InterPro" id="IPR029058">
    <property type="entry name" value="AB_hydrolase_fold"/>
</dbReference>
<dbReference type="InterPro" id="IPR013094">
    <property type="entry name" value="AB_hydrolase_3"/>
</dbReference>
<dbReference type="NCBIfam" id="NF007547">
    <property type="entry name" value="PRK10162.1"/>
    <property type="match status" value="1"/>
</dbReference>
<dbReference type="GO" id="GO:0008126">
    <property type="term" value="F:acetylesterase activity"/>
    <property type="evidence" value="ECO:0007669"/>
    <property type="project" value="UniProtKB-EC"/>
</dbReference>
<proteinExistence type="predicted"/>
<organism evidence="3 4">
    <name type="scientific">Slackia piriformis</name>
    <dbReference type="NCBI Taxonomy" id="626934"/>
    <lineage>
        <taxon>Bacteria</taxon>
        <taxon>Bacillati</taxon>
        <taxon>Actinomycetota</taxon>
        <taxon>Coriobacteriia</taxon>
        <taxon>Eggerthellales</taxon>
        <taxon>Eggerthellaceae</taxon>
        <taxon>Slackia</taxon>
    </lineage>
</organism>
<dbReference type="AlphaFoldDB" id="A0A943V027"/>
<dbReference type="InterPro" id="IPR050300">
    <property type="entry name" value="GDXG_lipolytic_enzyme"/>
</dbReference>
<dbReference type="Pfam" id="PF07859">
    <property type="entry name" value="Abhydrolase_3"/>
    <property type="match status" value="1"/>
</dbReference>
<protein>
    <submittedName>
        <fullName evidence="3">Acetyl esterase</fullName>
        <ecNumber evidence="3">3.1.1.6</ecNumber>
    </submittedName>
</protein>
<evidence type="ECO:0000313" key="4">
    <source>
        <dbReference type="Proteomes" id="UP000727506"/>
    </source>
</evidence>
<comment type="caution">
    <text evidence="3">The sequence shown here is derived from an EMBL/GenBank/DDBJ whole genome shotgun (WGS) entry which is preliminary data.</text>
</comment>
<evidence type="ECO:0000256" key="1">
    <source>
        <dbReference type="ARBA" id="ARBA00022801"/>
    </source>
</evidence>
<dbReference type="EMBL" id="JAGZSV010000022">
    <property type="protein sequence ID" value="MBS6940295.1"/>
    <property type="molecule type" value="Genomic_DNA"/>
</dbReference>